<protein>
    <submittedName>
        <fullName evidence="2">Uncharacterized protein</fullName>
    </submittedName>
</protein>
<dbReference type="Proteomes" id="UP000664859">
    <property type="component" value="Unassembled WGS sequence"/>
</dbReference>
<feature type="compositionally biased region" description="Polar residues" evidence="1">
    <location>
        <begin position="8"/>
        <end position="18"/>
    </location>
</feature>
<feature type="region of interest" description="Disordered" evidence="1">
    <location>
        <begin position="320"/>
        <end position="348"/>
    </location>
</feature>
<gene>
    <name evidence="2" type="ORF">JKP88DRAFT_251489</name>
</gene>
<evidence type="ECO:0000313" key="2">
    <source>
        <dbReference type="EMBL" id="KAG5191499.1"/>
    </source>
</evidence>
<feature type="compositionally biased region" description="Basic and acidic residues" evidence="1">
    <location>
        <begin position="242"/>
        <end position="261"/>
    </location>
</feature>
<evidence type="ECO:0000313" key="3">
    <source>
        <dbReference type="Proteomes" id="UP000664859"/>
    </source>
</evidence>
<feature type="compositionally biased region" description="Low complexity" evidence="1">
    <location>
        <begin position="106"/>
        <end position="122"/>
    </location>
</feature>
<dbReference type="EMBL" id="JAFCMP010000019">
    <property type="protein sequence ID" value="KAG5191499.1"/>
    <property type="molecule type" value="Genomic_DNA"/>
</dbReference>
<feature type="compositionally biased region" description="Low complexity" evidence="1">
    <location>
        <begin position="189"/>
        <end position="204"/>
    </location>
</feature>
<keyword evidence="3" id="KW-1185">Reference proteome</keyword>
<accession>A0A836CN52</accession>
<feature type="compositionally biased region" description="Basic and acidic residues" evidence="1">
    <location>
        <begin position="144"/>
        <end position="153"/>
    </location>
</feature>
<reference evidence="2" key="1">
    <citation type="submission" date="2021-02" db="EMBL/GenBank/DDBJ databases">
        <title>First Annotated Genome of the Yellow-green Alga Tribonema minus.</title>
        <authorList>
            <person name="Mahan K.M."/>
        </authorList>
    </citation>
    <scope>NUCLEOTIDE SEQUENCE</scope>
    <source>
        <strain evidence="2">UTEX B ZZ1240</strain>
    </source>
</reference>
<feature type="compositionally biased region" description="Gly residues" evidence="1">
    <location>
        <begin position="322"/>
        <end position="348"/>
    </location>
</feature>
<sequence>MPPYHPESMSNSGSSTHSRGGLAEELAEPVDVDAEAYRLGMRHNSESGSAILEIREWIDDAGAEIKSEIVDLGKILKASPAAAKKLYGDDSEAAIGEPTGSAAADVAAPQVGEPAAGAGAPEDSTHARRQPPLDADGEAALTARLEELERLEADQEAEESEYKAKGIVGKGWGKGFFGAGSQKTKKRPPQQQQQQPMPAPQQQPIEDAGAAAAIFRERITAAHTADSAADAPPPPPARAAHGGRERKSVSFDPVVREREIPARAPRPQSDAVNDMLRMFSEAVAETAEPLLEETELPPDVASPFGGMDAAALRAFRDRVYESGGGGVAGPTEGGARGGGGAGGGGRGR</sequence>
<feature type="region of interest" description="Disordered" evidence="1">
    <location>
        <begin position="92"/>
        <end position="273"/>
    </location>
</feature>
<dbReference type="AlphaFoldDB" id="A0A836CN52"/>
<name>A0A836CN52_9STRA</name>
<organism evidence="2 3">
    <name type="scientific">Tribonema minus</name>
    <dbReference type="NCBI Taxonomy" id="303371"/>
    <lineage>
        <taxon>Eukaryota</taxon>
        <taxon>Sar</taxon>
        <taxon>Stramenopiles</taxon>
        <taxon>Ochrophyta</taxon>
        <taxon>PX clade</taxon>
        <taxon>Xanthophyceae</taxon>
        <taxon>Tribonematales</taxon>
        <taxon>Tribonemataceae</taxon>
        <taxon>Tribonema</taxon>
    </lineage>
</organism>
<feature type="compositionally biased region" description="Gly residues" evidence="1">
    <location>
        <begin position="168"/>
        <end position="178"/>
    </location>
</feature>
<proteinExistence type="predicted"/>
<feature type="region of interest" description="Disordered" evidence="1">
    <location>
        <begin position="1"/>
        <end position="28"/>
    </location>
</feature>
<feature type="compositionally biased region" description="Low complexity" evidence="1">
    <location>
        <begin position="221"/>
        <end position="230"/>
    </location>
</feature>
<comment type="caution">
    <text evidence="2">The sequence shown here is derived from an EMBL/GenBank/DDBJ whole genome shotgun (WGS) entry which is preliminary data.</text>
</comment>
<evidence type="ECO:0000256" key="1">
    <source>
        <dbReference type="SAM" id="MobiDB-lite"/>
    </source>
</evidence>